<dbReference type="Pfam" id="PF12399">
    <property type="entry name" value="BCA_ABC_TP_C"/>
    <property type="match status" value="1"/>
</dbReference>
<feature type="transmembrane region" description="Helical" evidence="10">
    <location>
        <begin position="370"/>
        <end position="392"/>
    </location>
</feature>
<dbReference type="CDD" id="cd03224">
    <property type="entry name" value="ABC_TM1139_LivF_branched"/>
    <property type="match status" value="1"/>
</dbReference>
<keyword evidence="5" id="KW-0547">Nucleotide-binding</keyword>
<feature type="domain" description="Major facilitator superfamily (MFS) profile" evidence="11">
    <location>
        <begin position="26"/>
        <end position="424"/>
    </location>
</feature>
<dbReference type="InterPro" id="IPR003439">
    <property type="entry name" value="ABC_transporter-like_ATP-bd"/>
</dbReference>
<gene>
    <name evidence="13" type="ORF">PO878_12410</name>
</gene>
<dbReference type="InterPro" id="IPR052156">
    <property type="entry name" value="BCAA_Transport_ATP-bd_LivF"/>
</dbReference>
<evidence type="ECO:0000259" key="11">
    <source>
        <dbReference type="PROSITE" id="PS50850"/>
    </source>
</evidence>
<evidence type="ECO:0000256" key="10">
    <source>
        <dbReference type="SAM" id="Phobius"/>
    </source>
</evidence>
<dbReference type="Proteomes" id="UP001216390">
    <property type="component" value="Chromosome"/>
</dbReference>
<dbReference type="AlphaFoldDB" id="A0AAE9Y6K7"/>
<dbReference type="PROSITE" id="PS50893">
    <property type="entry name" value="ABC_TRANSPORTER_2"/>
    <property type="match status" value="2"/>
</dbReference>
<evidence type="ECO:0000256" key="1">
    <source>
        <dbReference type="ARBA" id="ARBA00004651"/>
    </source>
</evidence>
<dbReference type="GO" id="GO:0005886">
    <property type="term" value="C:plasma membrane"/>
    <property type="evidence" value="ECO:0007669"/>
    <property type="project" value="UniProtKB-SubCell"/>
</dbReference>
<feature type="domain" description="ABC transporter" evidence="12">
    <location>
        <begin position="452"/>
        <end position="685"/>
    </location>
</feature>
<evidence type="ECO:0000256" key="3">
    <source>
        <dbReference type="ARBA" id="ARBA00022448"/>
    </source>
</evidence>
<dbReference type="Pfam" id="PF07690">
    <property type="entry name" value="MFS_1"/>
    <property type="match status" value="1"/>
</dbReference>
<feature type="transmembrane region" description="Helical" evidence="10">
    <location>
        <begin position="310"/>
        <end position="331"/>
    </location>
</feature>
<dbReference type="PANTHER" id="PTHR43820">
    <property type="entry name" value="HIGH-AFFINITY BRANCHED-CHAIN AMINO ACID TRANSPORT ATP-BINDING PROTEIN LIVF"/>
    <property type="match status" value="1"/>
</dbReference>
<evidence type="ECO:0000256" key="8">
    <source>
        <dbReference type="ARBA" id="ARBA00022989"/>
    </source>
</evidence>
<evidence type="ECO:0000256" key="5">
    <source>
        <dbReference type="ARBA" id="ARBA00022741"/>
    </source>
</evidence>
<dbReference type="KEGG" id="ima:PO878_12410"/>
<dbReference type="CDD" id="cd06174">
    <property type="entry name" value="MFS"/>
    <property type="match status" value="1"/>
</dbReference>
<dbReference type="GO" id="GO:0016887">
    <property type="term" value="F:ATP hydrolysis activity"/>
    <property type="evidence" value="ECO:0007669"/>
    <property type="project" value="InterPro"/>
</dbReference>
<dbReference type="SMART" id="SM00382">
    <property type="entry name" value="AAA"/>
    <property type="match status" value="2"/>
</dbReference>
<dbReference type="RefSeq" id="WP_272734823.1">
    <property type="nucleotide sequence ID" value="NZ_CP116942.1"/>
</dbReference>
<dbReference type="GO" id="GO:0015658">
    <property type="term" value="F:branched-chain amino acid transmembrane transporter activity"/>
    <property type="evidence" value="ECO:0007669"/>
    <property type="project" value="TreeGrafter"/>
</dbReference>
<feature type="transmembrane region" description="Helical" evidence="10">
    <location>
        <begin position="90"/>
        <end position="119"/>
    </location>
</feature>
<feature type="transmembrane region" description="Helical" evidence="10">
    <location>
        <begin position="62"/>
        <end position="84"/>
    </location>
</feature>
<evidence type="ECO:0000256" key="9">
    <source>
        <dbReference type="ARBA" id="ARBA00023136"/>
    </source>
</evidence>
<dbReference type="EMBL" id="CP116942">
    <property type="protein sequence ID" value="WCO65298.1"/>
    <property type="molecule type" value="Genomic_DNA"/>
</dbReference>
<dbReference type="SUPFAM" id="SSF103473">
    <property type="entry name" value="MFS general substrate transporter"/>
    <property type="match status" value="1"/>
</dbReference>
<keyword evidence="9 10" id="KW-0472">Membrane</keyword>
<dbReference type="InterPro" id="IPR011701">
    <property type="entry name" value="MFS"/>
</dbReference>
<evidence type="ECO:0000259" key="12">
    <source>
        <dbReference type="PROSITE" id="PS50893"/>
    </source>
</evidence>
<evidence type="ECO:0000256" key="6">
    <source>
        <dbReference type="ARBA" id="ARBA00022840"/>
    </source>
</evidence>
<sequence length="1013" mass="107078">MAAVLRDIRHPVDWLRRLTDGGPVLALVVLFGLNAVDELDRTAFGILLPEIRDAFGLGTQGILTLIALVTLLALLLQVPIAAAADRHRRVSIALAGGALWGFFSLLTGLAGGVVMLFLVRAGSGIGRATVDPTHNSLIADYYPPAVRSRVYSFHRAANAVGACVGPLTAGLLASAFGWRVPFFVFAVPTIVFVILGLFIHEPVRGAQERRAMGASESVIETEEVAPSFAEGWRMVWKIETLRRIWYSLPFLAASLIGFVSLASLMYEDQFGLDEKARGFVAAGVEPAQLVGLIIGARIGTRLVARDPSLVMRFLSLVAFVVAGCLLGFALAPTLALAIAANVVISGALAVLGPGILASLSLAIPPRARSIGFSVGALWVIPGLMVLPVIGAIADRWGIRWGMLVMAPIFLVGGLVIASARRSVNADIAQVWAASTARAEAHLEREQGRAKLLLARGLDVGYDDLQVLFGVDLEVAEGQIVALLGTNGAGKSTFLKAISGVVEADGGAVIFDGRDITHAPPNEIAALGIAQMPGGAGVFGDLTVRDNLQMGAWLRHSDRAASKARLEEVFGFFPVLRERLDDPAADLSGGQQQMLALGMAFLSEPRLLMIDELSLGLAPVIVEQLLPIVRGIAEAGTTVIIVEQSVNVALTLADTAYFMEKGQIRFHGPTAELLERPDVLRSVFLEGAGKAVAVQEAGPAAGNGHGVVHGIEVLAERTEQEVAAGGPEVHEGHDADERVAAVEEGEVRPALATHELSRRFRGIRAVDEVTLEVAPGEVLGIIGPNGAGKTTLFDLVSGFVPADSGRIEVRGRDVTGLGPDARARHGLGRSFQDARLWPALTVEEAIAVSLERWVEVRDPLSAALHLPGVYDSEEHVAERVGALMDLFGLGAFRSKFVRELSTGSRRIVDLACVVAHRPTVVLLDEPSSGIAQRETEALAPLLRRIAEEVGAAVLVIEHDMPLITSVSDRLVAMDQGAVIAVGAPHEVLDDPAVVASYLGTTESVIARSGDLAPT</sequence>
<dbReference type="InterPro" id="IPR003593">
    <property type="entry name" value="AAA+_ATPase"/>
</dbReference>
<dbReference type="InterPro" id="IPR020846">
    <property type="entry name" value="MFS_dom"/>
</dbReference>
<accession>A0AAE9Y6K7</accession>
<keyword evidence="14" id="KW-1185">Reference proteome</keyword>
<feature type="transmembrane region" description="Helical" evidence="10">
    <location>
        <begin position="244"/>
        <end position="266"/>
    </location>
</feature>
<keyword evidence="4 10" id="KW-0812">Transmembrane</keyword>
<dbReference type="InterPro" id="IPR032823">
    <property type="entry name" value="BCA_ABC_TP_C"/>
</dbReference>
<dbReference type="InterPro" id="IPR027417">
    <property type="entry name" value="P-loop_NTPase"/>
</dbReference>
<feature type="transmembrane region" description="Helical" evidence="10">
    <location>
        <begin position="398"/>
        <end position="417"/>
    </location>
</feature>
<dbReference type="GO" id="GO:0005524">
    <property type="term" value="F:ATP binding"/>
    <property type="evidence" value="ECO:0007669"/>
    <property type="project" value="UniProtKB-KW"/>
</dbReference>
<dbReference type="Gene3D" id="1.20.1250.20">
    <property type="entry name" value="MFS general substrate transporter like domains"/>
    <property type="match status" value="1"/>
</dbReference>
<name>A0AAE9Y6K7_9ACTN</name>
<protein>
    <submittedName>
        <fullName evidence="13">MFS transporter</fullName>
    </submittedName>
</protein>
<dbReference type="PROSITE" id="PS50850">
    <property type="entry name" value="MFS"/>
    <property type="match status" value="1"/>
</dbReference>
<feature type="transmembrane region" description="Helical" evidence="10">
    <location>
        <begin position="156"/>
        <end position="176"/>
    </location>
</feature>
<keyword evidence="7" id="KW-0029">Amino-acid transport</keyword>
<dbReference type="InterPro" id="IPR017871">
    <property type="entry name" value="ABC_transporter-like_CS"/>
</dbReference>
<dbReference type="InterPro" id="IPR036259">
    <property type="entry name" value="MFS_trans_sf"/>
</dbReference>
<evidence type="ECO:0000313" key="13">
    <source>
        <dbReference type="EMBL" id="WCO65298.1"/>
    </source>
</evidence>
<dbReference type="PANTHER" id="PTHR43820:SF4">
    <property type="entry name" value="HIGH-AFFINITY BRANCHED-CHAIN AMINO ACID TRANSPORT ATP-BINDING PROTEIN LIVF"/>
    <property type="match status" value="1"/>
</dbReference>
<keyword evidence="3" id="KW-0813">Transport</keyword>
<comment type="similarity">
    <text evidence="2">Belongs to the ABC transporter superfamily.</text>
</comment>
<feature type="transmembrane region" description="Helical" evidence="10">
    <location>
        <begin position="182"/>
        <end position="200"/>
    </location>
</feature>
<comment type="subcellular location">
    <subcellularLocation>
        <location evidence="1">Cell membrane</location>
        <topology evidence="1">Multi-pass membrane protein</topology>
    </subcellularLocation>
</comment>
<feature type="domain" description="ABC transporter" evidence="12">
    <location>
        <begin position="750"/>
        <end position="999"/>
    </location>
</feature>
<evidence type="ECO:0000313" key="14">
    <source>
        <dbReference type="Proteomes" id="UP001216390"/>
    </source>
</evidence>
<dbReference type="PROSITE" id="PS00211">
    <property type="entry name" value="ABC_TRANSPORTER_1"/>
    <property type="match status" value="1"/>
</dbReference>
<keyword evidence="6" id="KW-0067">ATP-binding</keyword>
<proteinExistence type="inferred from homology"/>
<evidence type="ECO:0000256" key="7">
    <source>
        <dbReference type="ARBA" id="ARBA00022970"/>
    </source>
</evidence>
<evidence type="ECO:0000256" key="2">
    <source>
        <dbReference type="ARBA" id="ARBA00005417"/>
    </source>
</evidence>
<dbReference type="Gene3D" id="3.40.50.300">
    <property type="entry name" value="P-loop containing nucleotide triphosphate hydrolases"/>
    <property type="match status" value="2"/>
</dbReference>
<dbReference type="SUPFAM" id="SSF52540">
    <property type="entry name" value="P-loop containing nucleoside triphosphate hydrolases"/>
    <property type="match status" value="2"/>
</dbReference>
<dbReference type="GO" id="GO:0015807">
    <property type="term" value="P:L-amino acid transport"/>
    <property type="evidence" value="ECO:0007669"/>
    <property type="project" value="TreeGrafter"/>
</dbReference>
<reference evidence="13" key="1">
    <citation type="submission" date="2023-01" db="EMBL/GenBank/DDBJ databases">
        <title>The diversity of Class Acidimicrobiia in South China Sea sediment environments and the proposal of Iamia marina sp. nov., a novel species of the genus Iamia.</title>
        <authorList>
            <person name="He Y."/>
            <person name="Tian X."/>
        </authorList>
    </citation>
    <scope>NUCLEOTIDE SEQUENCE</scope>
    <source>
        <strain evidence="13">DSM 19957</strain>
    </source>
</reference>
<keyword evidence="8 10" id="KW-1133">Transmembrane helix</keyword>
<feature type="transmembrane region" description="Helical" evidence="10">
    <location>
        <begin position="337"/>
        <end position="363"/>
    </location>
</feature>
<organism evidence="13 14">
    <name type="scientific">Iamia majanohamensis</name>
    <dbReference type="NCBI Taxonomy" id="467976"/>
    <lineage>
        <taxon>Bacteria</taxon>
        <taxon>Bacillati</taxon>
        <taxon>Actinomycetota</taxon>
        <taxon>Acidimicrobiia</taxon>
        <taxon>Acidimicrobiales</taxon>
        <taxon>Iamiaceae</taxon>
        <taxon>Iamia</taxon>
    </lineage>
</organism>
<dbReference type="Pfam" id="PF00005">
    <property type="entry name" value="ABC_tran"/>
    <property type="match status" value="2"/>
</dbReference>
<evidence type="ECO:0000256" key="4">
    <source>
        <dbReference type="ARBA" id="ARBA00022692"/>
    </source>
</evidence>